<dbReference type="Pfam" id="PF02771">
    <property type="entry name" value="Acyl-CoA_dh_N"/>
    <property type="match status" value="1"/>
</dbReference>
<dbReference type="InterPro" id="IPR036250">
    <property type="entry name" value="AcylCo_DH-like_C"/>
</dbReference>
<dbReference type="AlphaFoldDB" id="A0A372LLF7"/>
<dbReference type="OrthoDB" id="9785203at2"/>
<feature type="domain" description="Acyl-CoA oxidase/dehydrogenase middle" evidence="4">
    <location>
        <begin position="123"/>
        <end position="215"/>
    </location>
</feature>
<evidence type="ECO:0000313" key="7">
    <source>
        <dbReference type="EMBL" id="RFU67460.1"/>
    </source>
</evidence>
<feature type="region of interest" description="Disordered" evidence="3">
    <location>
        <begin position="121"/>
        <end position="142"/>
    </location>
</feature>
<dbReference type="FunFam" id="2.40.110.10:FF:000020">
    <property type="entry name" value="Putative acyl-CoA dehydrogenase YdbM"/>
    <property type="match status" value="1"/>
</dbReference>
<dbReference type="SUPFAM" id="SSF56645">
    <property type="entry name" value="Acyl-CoA dehydrogenase NM domain-like"/>
    <property type="match status" value="1"/>
</dbReference>
<comment type="caution">
    <text evidence="7">The sequence shown here is derived from an EMBL/GenBank/DDBJ whole genome shotgun (WGS) entry which is preliminary data.</text>
</comment>
<evidence type="ECO:0000259" key="5">
    <source>
        <dbReference type="Pfam" id="PF02771"/>
    </source>
</evidence>
<feature type="domain" description="Acyl-CoA dehydrogenase C-terminal" evidence="6">
    <location>
        <begin position="240"/>
        <end position="357"/>
    </location>
</feature>
<feature type="domain" description="Acyl-CoA dehydrogenase/oxidase N-terminal" evidence="5">
    <location>
        <begin position="6"/>
        <end position="94"/>
    </location>
</feature>
<dbReference type="Pfam" id="PF08028">
    <property type="entry name" value="Acyl-CoA_dh_2"/>
    <property type="match status" value="1"/>
</dbReference>
<name>A0A372LLF7_9BACI</name>
<reference evidence="7 8" key="1">
    <citation type="submission" date="2018-08" db="EMBL/GenBank/DDBJ databases">
        <title>Bacillus chawlae sp. nov., Bacillus glennii sp. nov., and Bacillus saganii sp. nov. Isolated from the Vehicle Assembly Building at Kennedy Space Center where the Viking Spacecraft were Assembled.</title>
        <authorList>
            <person name="Seuylemezian A."/>
            <person name="Vaishampayan P."/>
        </authorList>
    </citation>
    <scope>NUCLEOTIDE SEQUENCE [LARGE SCALE GENOMIC DNA]</scope>
    <source>
        <strain evidence="7 8">V47-23a</strain>
    </source>
</reference>
<dbReference type="Gene3D" id="2.40.110.10">
    <property type="entry name" value="Butyryl-CoA Dehydrogenase, subunit A, domain 2"/>
    <property type="match status" value="1"/>
</dbReference>
<dbReference type="GO" id="GO:0003995">
    <property type="term" value="F:acyl-CoA dehydrogenase activity"/>
    <property type="evidence" value="ECO:0007669"/>
    <property type="project" value="TreeGrafter"/>
</dbReference>
<keyword evidence="1" id="KW-0285">Flavoprotein</keyword>
<evidence type="ECO:0000256" key="2">
    <source>
        <dbReference type="ARBA" id="ARBA00023002"/>
    </source>
</evidence>
<dbReference type="InterPro" id="IPR046373">
    <property type="entry name" value="Acyl-CoA_Oxase/DH_mid-dom_sf"/>
</dbReference>
<dbReference type="EMBL" id="QVTE01000043">
    <property type="protein sequence ID" value="RFU67460.1"/>
    <property type="molecule type" value="Genomic_DNA"/>
</dbReference>
<keyword evidence="8" id="KW-1185">Reference proteome</keyword>
<dbReference type="RefSeq" id="WP_117327455.1">
    <property type="nucleotide sequence ID" value="NZ_QVTE01000043.1"/>
</dbReference>
<evidence type="ECO:0000259" key="6">
    <source>
        <dbReference type="Pfam" id="PF08028"/>
    </source>
</evidence>
<evidence type="ECO:0000256" key="1">
    <source>
        <dbReference type="ARBA" id="ARBA00022630"/>
    </source>
</evidence>
<evidence type="ECO:0000313" key="8">
    <source>
        <dbReference type="Proteomes" id="UP000264541"/>
    </source>
</evidence>
<dbReference type="InterPro" id="IPR037069">
    <property type="entry name" value="AcylCoA_DH/ox_N_sf"/>
</dbReference>
<keyword evidence="2" id="KW-0560">Oxidoreductase</keyword>
<dbReference type="PANTHER" id="PTHR43884">
    <property type="entry name" value="ACYL-COA DEHYDROGENASE"/>
    <property type="match status" value="1"/>
</dbReference>
<proteinExistence type="predicted"/>
<sequence length="380" mass="42672">MPFFQTKEQEEMIKQLDSVIKNFSKRSQELDETGAFPFKNIEELKQAGYSKLTLPREYGGRGGSLYDYLLSQERIARECGPTALSIGWHLGIVLNLSEKNTWKPEPLRELFQEVSKGALINSAASEPQTGSPTRGGRPATTAVKHGKEWIINGRKNYTSMAPVLDYFLVSAWVPEEETIGWFLIHRDVPGVSIDETWDMISMQGTGSHDLVLENVAVEDKHFVEKQTGIKKGEGWLLHIPACYIGIAAAARDYAIDFAKTHSPNSLPGPIRDLPNVQRTIGEIEIQLKQARHFLYSVAEKWENPDKRDFLKTDLAAVKFSVTNAAITIVDKAMRVVGAKSLQRNNPMQRYYRDVRAGLHNPPMDDAVITLAAKSVLYDEK</sequence>
<feature type="compositionally biased region" description="Polar residues" evidence="3">
    <location>
        <begin position="122"/>
        <end position="132"/>
    </location>
</feature>
<evidence type="ECO:0000256" key="3">
    <source>
        <dbReference type="SAM" id="MobiDB-lite"/>
    </source>
</evidence>
<dbReference type="Gene3D" id="1.10.540.10">
    <property type="entry name" value="Acyl-CoA dehydrogenase/oxidase, N-terminal domain"/>
    <property type="match status" value="1"/>
</dbReference>
<evidence type="ECO:0000259" key="4">
    <source>
        <dbReference type="Pfam" id="PF02770"/>
    </source>
</evidence>
<dbReference type="GO" id="GO:0050660">
    <property type="term" value="F:flavin adenine dinucleotide binding"/>
    <property type="evidence" value="ECO:0007669"/>
    <property type="project" value="InterPro"/>
</dbReference>
<dbReference type="Gene3D" id="1.20.140.10">
    <property type="entry name" value="Butyryl-CoA Dehydrogenase, subunit A, domain 3"/>
    <property type="match status" value="1"/>
</dbReference>
<dbReference type="PANTHER" id="PTHR43884:SF25">
    <property type="entry name" value="ACYL-COA DEHYDROGENASE YDBM-RELATED"/>
    <property type="match status" value="1"/>
</dbReference>
<dbReference type="InterPro" id="IPR013786">
    <property type="entry name" value="AcylCoA_DH/ox_N"/>
</dbReference>
<dbReference type="CDD" id="cd00567">
    <property type="entry name" value="ACAD"/>
    <property type="match status" value="1"/>
</dbReference>
<gene>
    <name evidence="7" type="ORF">D0469_14470</name>
</gene>
<dbReference type="Pfam" id="PF02770">
    <property type="entry name" value="Acyl-CoA_dh_M"/>
    <property type="match status" value="1"/>
</dbReference>
<dbReference type="Proteomes" id="UP000264541">
    <property type="component" value="Unassembled WGS sequence"/>
</dbReference>
<accession>A0A372LLF7</accession>
<dbReference type="InterPro" id="IPR009100">
    <property type="entry name" value="AcylCoA_DH/oxidase_NM_dom_sf"/>
</dbReference>
<dbReference type="InterPro" id="IPR013107">
    <property type="entry name" value="Acyl-CoA_DH_C"/>
</dbReference>
<dbReference type="InterPro" id="IPR006091">
    <property type="entry name" value="Acyl-CoA_Oxase/DH_mid-dom"/>
</dbReference>
<dbReference type="PIRSF" id="PIRSF016578">
    <property type="entry name" value="HsaA"/>
    <property type="match status" value="1"/>
</dbReference>
<dbReference type="SUPFAM" id="SSF47203">
    <property type="entry name" value="Acyl-CoA dehydrogenase C-terminal domain-like"/>
    <property type="match status" value="1"/>
</dbReference>
<organism evidence="7 8">
    <name type="scientific">Peribacillus saganii</name>
    <dbReference type="NCBI Taxonomy" id="2303992"/>
    <lineage>
        <taxon>Bacteria</taxon>
        <taxon>Bacillati</taxon>
        <taxon>Bacillota</taxon>
        <taxon>Bacilli</taxon>
        <taxon>Bacillales</taxon>
        <taxon>Bacillaceae</taxon>
        <taxon>Peribacillus</taxon>
    </lineage>
</organism>
<protein>
    <submittedName>
        <fullName evidence="7">Acyl-CoA dehydrogenase</fullName>
    </submittedName>
</protein>